<keyword evidence="7" id="KW-1185">Reference proteome</keyword>
<dbReference type="Pfam" id="PF03055">
    <property type="entry name" value="RPE65"/>
    <property type="match status" value="1"/>
</dbReference>
<dbReference type="PANTHER" id="PTHR10543:SF24">
    <property type="entry name" value="CAROTENOID ISOMEROOXYGENASE"/>
    <property type="match status" value="1"/>
</dbReference>
<name>A0A433SHY2_ELYCH</name>
<comment type="cofactor">
    <cofactor evidence="5">
        <name>Fe(2+)</name>
        <dbReference type="ChEBI" id="CHEBI:29033"/>
    </cofactor>
    <text evidence="5">Binds 1 Fe(2+) ion per subunit.</text>
</comment>
<dbReference type="InterPro" id="IPR004294">
    <property type="entry name" value="Carotenoid_Oase"/>
</dbReference>
<dbReference type="AlphaFoldDB" id="A0A433SHY2"/>
<evidence type="ECO:0000256" key="3">
    <source>
        <dbReference type="ARBA" id="ARBA00023002"/>
    </source>
</evidence>
<feature type="binding site" evidence="5">
    <location>
        <position position="166"/>
    </location>
    <ligand>
        <name>Fe cation</name>
        <dbReference type="ChEBI" id="CHEBI:24875"/>
        <note>catalytic</note>
    </ligand>
</feature>
<evidence type="ECO:0000256" key="4">
    <source>
        <dbReference type="ARBA" id="ARBA00023004"/>
    </source>
</evidence>
<feature type="non-terminal residue" evidence="6">
    <location>
        <position position="1"/>
    </location>
</feature>
<evidence type="ECO:0000313" key="7">
    <source>
        <dbReference type="Proteomes" id="UP000271974"/>
    </source>
</evidence>
<reference evidence="6 7" key="1">
    <citation type="submission" date="2019-01" db="EMBL/GenBank/DDBJ databases">
        <title>A draft genome assembly of the solar-powered sea slug Elysia chlorotica.</title>
        <authorList>
            <person name="Cai H."/>
            <person name="Li Q."/>
            <person name="Fang X."/>
            <person name="Li J."/>
            <person name="Curtis N.E."/>
            <person name="Altenburger A."/>
            <person name="Shibata T."/>
            <person name="Feng M."/>
            <person name="Maeda T."/>
            <person name="Schwartz J.A."/>
            <person name="Shigenobu S."/>
            <person name="Lundholm N."/>
            <person name="Nishiyama T."/>
            <person name="Yang H."/>
            <person name="Hasebe M."/>
            <person name="Li S."/>
            <person name="Pierce S.K."/>
            <person name="Wang J."/>
        </authorList>
    </citation>
    <scope>NUCLEOTIDE SEQUENCE [LARGE SCALE GENOMIC DNA]</scope>
    <source>
        <strain evidence="6">EC2010</strain>
        <tissue evidence="6">Whole organism of an adult</tissue>
    </source>
</reference>
<proteinExistence type="inferred from homology"/>
<dbReference type="EMBL" id="RQTK01006564">
    <property type="protein sequence ID" value="RUS68372.1"/>
    <property type="molecule type" value="Genomic_DNA"/>
</dbReference>
<comment type="similarity">
    <text evidence="1">Belongs to the carotenoid oxygenase family.</text>
</comment>
<protein>
    <submittedName>
        <fullName evidence="6">Uncharacterized protein</fullName>
    </submittedName>
</protein>
<keyword evidence="2 5" id="KW-0479">Metal-binding</keyword>
<evidence type="ECO:0000256" key="2">
    <source>
        <dbReference type="ARBA" id="ARBA00022723"/>
    </source>
</evidence>
<evidence type="ECO:0000256" key="1">
    <source>
        <dbReference type="ARBA" id="ARBA00006787"/>
    </source>
</evidence>
<keyword evidence="3" id="KW-0560">Oxidoreductase</keyword>
<dbReference type="GO" id="GO:0016121">
    <property type="term" value="P:carotene catabolic process"/>
    <property type="evidence" value="ECO:0007669"/>
    <property type="project" value="TreeGrafter"/>
</dbReference>
<gene>
    <name evidence="6" type="ORF">EGW08_023866</name>
</gene>
<dbReference type="STRING" id="188477.A0A433SHY2"/>
<sequence>ISAIFIFYKIYEFIGRLNQQSLPDWFDHETLRVGPAKFEYANINLNHWFDGLAMIYKFEVINGELYFSNKFLRSQQYYSSIKGKMTEDEFGTRAPSKIRRLVSIIKTLLGIKIERPSCNVNILNINKKYLATSEVTRLIEFNKNNLDTISEFKFKDSIKGQFSCAHPQIDLKTGVQYNFVVDISRTCKYTLYKISKNQESR</sequence>
<dbReference type="GO" id="GO:0046872">
    <property type="term" value="F:metal ion binding"/>
    <property type="evidence" value="ECO:0007669"/>
    <property type="project" value="UniProtKB-KW"/>
</dbReference>
<evidence type="ECO:0000256" key="5">
    <source>
        <dbReference type="PIRSR" id="PIRSR604294-1"/>
    </source>
</evidence>
<comment type="caution">
    <text evidence="6">The sequence shown here is derived from an EMBL/GenBank/DDBJ whole genome shotgun (WGS) entry which is preliminary data.</text>
</comment>
<feature type="non-terminal residue" evidence="6">
    <location>
        <position position="201"/>
    </location>
</feature>
<dbReference type="PANTHER" id="PTHR10543">
    <property type="entry name" value="BETA-CAROTENE DIOXYGENASE"/>
    <property type="match status" value="1"/>
</dbReference>
<organism evidence="6 7">
    <name type="scientific">Elysia chlorotica</name>
    <name type="common">Eastern emerald elysia</name>
    <name type="synonym">Sea slug</name>
    <dbReference type="NCBI Taxonomy" id="188477"/>
    <lineage>
        <taxon>Eukaryota</taxon>
        <taxon>Metazoa</taxon>
        <taxon>Spiralia</taxon>
        <taxon>Lophotrochozoa</taxon>
        <taxon>Mollusca</taxon>
        <taxon>Gastropoda</taxon>
        <taxon>Heterobranchia</taxon>
        <taxon>Euthyneura</taxon>
        <taxon>Panpulmonata</taxon>
        <taxon>Sacoglossa</taxon>
        <taxon>Placobranchoidea</taxon>
        <taxon>Plakobranchidae</taxon>
        <taxon>Elysia</taxon>
    </lineage>
</organism>
<dbReference type="OrthoDB" id="407010at2759"/>
<evidence type="ECO:0000313" key="6">
    <source>
        <dbReference type="EMBL" id="RUS68372.1"/>
    </source>
</evidence>
<keyword evidence="4 5" id="KW-0408">Iron</keyword>
<dbReference type="GO" id="GO:0010436">
    <property type="term" value="F:carotenoid dioxygenase activity"/>
    <property type="evidence" value="ECO:0007669"/>
    <property type="project" value="TreeGrafter"/>
</dbReference>
<accession>A0A433SHY2</accession>
<dbReference type="Proteomes" id="UP000271974">
    <property type="component" value="Unassembled WGS sequence"/>
</dbReference>